<evidence type="ECO:0008006" key="3">
    <source>
        <dbReference type="Google" id="ProtNLM"/>
    </source>
</evidence>
<evidence type="ECO:0000313" key="1">
    <source>
        <dbReference type="EMBL" id="MDR9895766.1"/>
    </source>
</evidence>
<dbReference type="PANTHER" id="PTHR30483">
    <property type="entry name" value="LEUCINE-SPECIFIC-BINDING PROTEIN"/>
    <property type="match status" value="1"/>
</dbReference>
<sequence>MSTDSLKADAIISQAISSGANALLLHPHIDRIDKAIYFAKAASKKQLAIFGTPTLYTYETLEKGKNDINSMILSTPWHSKAFSGSPFSQSAQKLWAGVVSWRTATAYDATMSIILGLQQSKTQARSELQGVLHDQNFSVNGATGKIQFLSSGDRRDNTIFLVRVQPKSGTNKGSEFVLVDSK</sequence>
<keyword evidence="2" id="KW-1185">Reference proteome</keyword>
<dbReference type="Proteomes" id="UP000667802">
    <property type="component" value="Unassembled WGS sequence"/>
</dbReference>
<dbReference type="SUPFAM" id="SSF53822">
    <property type="entry name" value="Periplasmic binding protein-like I"/>
    <property type="match status" value="1"/>
</dbReference>
<dbReference type="CDD" id="cd06268">
    <property type="entry name" value="PBP1_ABC_transporter_LIVBP-like"/>
    <property type="match status" value="1"/>
</dbReference>
<reference evidence="2" key="1">
    <citation type="journal article" date="2021" name="Science">
        <title>Hunting the eagle killer: A cyanobacterial neurotoxin causes vacuolar myelinopathy.</title>
        <authorList>
            <person name="Breinlinger S."/>
            <person name="Phillips T.J."/>
            <person name="Haram B.N."/>
            <person name="Mares J."/>
            <person name="Martinez Yerena J.A."/>
            <person name="Hrouzek P."/>
            <person name="Sobotka R."/>
            <person name="Henderson W.M."/>
            <person name="Schmieder P."/>
            <person name="Williams S.M."/>
            <person name="Lauderdale J.D."/>
            <person name="Wilde H.D."/>
            <person name="Gerrin W."/>
            <person name="Kust A."/>
            <person name="Washington J.W."/>
            <person name="Wagner C."/>
            <person name="Geier B."/>
            <person name="Liebeke M."/>
            <person name="Enke H."/>
            <person name="Niedermeyer T.H.J."/>
            <person name="Wilde S.B."/>
        </authorList>
    </citation>
    <scope>NUCLEOTIDE SEQUENCE [LARGE SCALE GENOMIC DNA]</scope>
    <source>
        <strain evidence="2">Thurmond2011</strain>
    </source>
</reference>
<dbReference type="InterPro" id="IPR028082">
    <property type="entry name" value="Peripla_BP_I"/>
</dbReference>
<dbReference type="PANTHER" id="PTHR30483:SF6">
    <property type="entry name" value="PERIPLASMIC BINDING PROTEIN OF ABC TRANSPORTER FOR NATURAL AMINO ACIDS"/>
    <property type="match status" value="1"/>
</dbReference>
<comment type="caution">
    <text evidence="1">The sequence shown here is derived from an EMBL/GenBank/DDBJ whole genome shotgun (WGS) entry which is preliminary data.</text>
</comment>
<proteinExistence type="predicted"/>
<accession>A0AAP5I6K1</accession>
<protein>
    <recommendedName>
        <fullName evidence="3">Leucine-binding protein domain-containing protein</fullName>
    </recommendedName>
</protein>
<organism evidence="1 2">
    <name type="scientific">Aetokthonos hydrillicola Thurmond2011</name>
    <dbReference type="NCBI Taxonomy" id="2712845"/>
    <lineage>
        <taxon>Bacteria</taxon>
        <taxon>Bacillati</taxon>
        <taxon>Cyanobacteriota</taxon>
        <taxon>Cyanophyceae</taxon>
        <taxon>Nostocales</taxon>
        <taxon>Hapalosiphonaceae</taxon>
        <taxon>Aetokthonos</taxon>
    </lineage>
</organism>
<dbReference type="InterPro" id="IPR051010">
    <property type="entry name" value="BCAA_transport"/>
</dbReference>
<gene>
    <name evidence="1" type="ORF">G7B40_014505</name>
</gene>
<dbReference type="AlphaFoldDB" id="A0AAP5I6K1"/>
<dbReference type="Gene3D" id="3.40.50.2300">
    <property type="match status" value="2"/>
</dbReference>
<evidence type="ECO:0000313" key="2">
    <source>
        <dbReference type="Proteomes" id="UP000667802"/>
    </source>
</evidence>
<dbReference type="EMBL" id="JAALHA020000006">
    <property type="protein sequence ID" value="MDR9895766.1"/>
    <property type="molecule type" value="Genomic_DNA"/>
</dbReference>
<name>A0AAP5I6K1_9CYAN</name>